<keyword evidence="8" id="KW-0226">DNA condensation</keyword>
<keyword evidence="9 11" id="KW-0539">Nucleus</keyword>
<dbReference type="Gene3D" id="1.20.1060.20">
    <property type="match status" value="1"/>
</dbReference>
<dbReference type="Pfam" id="PF06470">
    <property type="entry name" value="SMC_hinge"/>
    <property type="match status" value="1"/>
</dbReference>
<evidence type="ECO:0000256" key="12">
    <source>
        <dbReference type="SAM" id="Coils"/>
    </source>
</evidence>
<dbReference type="SUPFAM" id="SSF52540">
    <property type="entry name" value="P-loop containing nucleoside triphosphate hydrolases"/>
    <property type="match status" value="1"/>
</dbReference>
<dbReference type="FunFam" id="3.40.50.300:FF:000585">
    <property type="entry name" value="Structural maintenance of chromosomes 4"/>
    <property type="match status" value="1"/>
</dbReference>
<dbReference type="EMBL" id="JAAQHG020000054">
    <property type="protein sequence ID" value="KAL1582308.1"/>
    <property type="molecule type" value="Genomic_DNA"/>
</dbReference>
<dbReference type="Gene3D" id="3.40.50.300">
    <property type="entry name" value="P-loop containing nucleotide triphosphate hydrolases"/>
    <property type="match status" value="2"/>
</dbReference>
<dbReference type="PANTHER" id="PTHR18937:SF172">
    <property type="entry name" value="STRUCTURAL MAINTENANCE OF CHROMOSOMES PROTEIN"/>
    <property type="match status" value="1"/>
</dbReference>
<evidence type="ECO:0000256" key="6">
    <source>
        <dbReference type="ARBA" id="ARBA00022840"/>
    </source>
</evidence>
<reference evidence="15 16" key="1">
    <citation type="journal article" date="2020" name="Microbiol. Resour. Announc.">
        <title>Draft Genome Sequence of a Cladosporium Species Isolated from the Mesophotic Ascidian Didemnum maculosum.</title>
        <authorList>
            <person name="Gioti A."/>
            <person name="Siaperas R."/>
            <person name="Nikolaivits E."/>
            <person name="Le Goff G."/>
            <person name="Ouazzani J."/>
            <person name="Kotoulas G."/>
            <person name="Topakas E."/>
        </authorList>
    </citation>
    <scope>NUCLEOTIDE SEQUENCE [LARGE SCALE GENOMIC DNA]</scope>
    <source>
        <strain evidence="15 16">TM138-S3</strain>
    </source>
</reference>
<evidence type="ECO:0000256" key="8">
    <source>
        <dbReference type="ARBA" id="ARBA00023067"/>
    </source>
</evidence>
<evidence type="ECO:0000256" key="4">
    <source>
        <dbReference type="ARBA" id="ARBA00022741"/>
    </source>
</evidence>
<dbReference type="GO" id="GO:0005634">
    <property type="term" value="C:nucleus"/>
    <property type="evidence" value="ECO:0007669"/>
    <property type="project" value="UniProtKB-SubCell"/>
</dbReference>
<organism evidence="15 16">
    <name type="scientific">Cladosporium halotolerans</name>
    <dbReference type="NCBI Taxonomy" id="1052096"/>
    <lineage>
        <taxon>Eukaryota</taxon>
        <taxon>Fungi</taxon>
        <taxon>Dikarya</taxon>
        <taxon>Ascomycota</taxon>
        <taxon>Pezizomycotina</taxon>
        <taxon>Dothideomycetes</taxon>
        <taxon>Dothideomycetidae</taxon>
        <taxon>Cladosporiales</taxon>
        <taxon>Cladosporiaceae</taxon>
        <taxon>Cladosporium</taxon>
    </lineage>
</organism>
<feature type="compositionally biased region" description="Low complexity" evidence="13">
    <location>
        <begin position="52"/>
        <end position="74"/>
    </location>
</feature>
<evidence type="ECO:0000256" key="3">
    <source>
        <dbReference type="ARBA" id="ARBA00022618"/>
    </source>
</evidence>
<evidence type="ECO:0000256" key="5">
    <source>
        <dbReference type="ARBA" id="ARBA00022776"/>
    </source>
</evidence>
<proteinExistence type="inferred from homology"/>
<keyword evidence="7 12" id="KW-0175">Coiled coil</keyword>
<feature type="coiled-coil region" evidence="12">
    <location>
        <begin position="451"/>
        <end position="481"/>
    </location>
</feature>
<dbReference type="PIRSF" id="PIRSF005719">
    <property type="entry name" value="SMC"/>
    <property type="match status" value="1"/>
</dbReference>
<feature type="coiled-coil region" evidence="12">
    <location>
        <begin position="595"/>
        <end position="636"/>
    </location>
</feature>
<dbReference type="PANTHER" id="PTHR18937">
    <property type="entry name" value="STRUCTURAL MAINTENANCE OF CHROMOSOMES SMC FAMILY MEMBER"/>
    <property type="match status" value="1"/>
</dbReference>
<dbReference type="FunFam" id="3.30.70.1620:FF:000003">
    <property type="entry name" value="Structural maintenance of chromosomes 4"/>
    <property type="match status" value="1"/>
</dbReference>
<dbReference type="Gene3D" id="3.30.70.1620">
    <property type="match status" value="1"/>
</dbReference>
<keyword evidence="16" id="KW-1185">Reference proteome</keyword>
<dbReference type="InterPro" id="IPR036277">
    <property type="entry name" value="SMC_hinge_sf"/>
</dbReference>
<evidence type="ECO:0000313" key="15">
    <source>
        <dbReference type="EMBL" id="KAL1582308.1"/>
    </source>
</evidence>
<dbReference type="GO" id="GO:0007076">
    <property type="term" value="P:mitotic chromosome condensation"/>
    <property type="evidence" value="ECO:0007669"/>
    <property type="project" value="UniProtKB-ARBA"/>
</dbReference>
<dbReference type="RefSeq" id="XP_069225415.1">
    <property type="nucleotide sequence ID" value="XM_069377599.1"/>
</dbReference>
<evidence type="ECO:0000256" key="2">
    <source>
        <dbReference type="ARBA" id="ARBA00006005"/>
    </source>
</evidence>
<keyword evidence="4" id="KW-0547">Nucleotide-binding</keyword>
<protein>
    <recommendedName>
        <fullName evidence="11">Structural maintenance of chromosomes protein</fullName>
    </recommendedName>
</protein>
<feature type="coiled-coil region" evidence="12">
    <location>
        <begin position="936"/>
        <end position="1057"/>
    </location>
</feature>
<dbReference type="InterPro" id="IPR010935">
    <property type="entry name" value="SMC_hinge"/>
</dbReference>
<evidence type="ECO:0000256" key="10">
    <source>
        <dbReference type="ARBA" id="ARBA00023306"/>
    </source>
</evidence>
<feature type="region of interest" description="Disordered" evidence="13">
    <location>
        <begin position="1211"/>
        <end position="1230"/>
    </location>
</feature>
<dbReference type="InterPro" id="IPR003395">
    <property type="entry name" value="RecF/RecN/SMC_N"/>
</dbReference>
<dbReference type="Proteomes" id="UP000803884">
    <property type="component" value="Unassembled WGS sequence"/>
</dbReference>
<evidence type="ECO:0000256" key="1">
    <source>
        <dbReference type="ARBA" id="ARBA00004123"/>
    </source>
</evidence>
<keyword evidence="5" id="KW-0498">Mitosis</keyword>
<dbReference type="GeneID" id="96010437"/>
<sequence>MSAASPERPSRRAAARRKVVVDEDGSSDIENSVVSRKQDESEEEDYTPAPKSTRASPRRMTAASTTATPRASTARRSRASESVEPSQIFSPPESVAGEPLSPTKKAAPKRRSVKDARAARKSRMSGMSIAPDTPDLQPSRQSLLPTPQPSESPEPASRHGTPLHDITENAINEQTPRPASRHTPTEEENATALEDQTEATVTAATPKPESRAEVKKVDAQITHLEKPMDIVVRTRALGVPQSQEPIEPKSRMTITYLTLTNFKSYAGKQVVGPFHSSFSSVVGPNGSGKSNVIDSLLFVFGFRASKMRQGKISALIHNSAQFPNLEYCEVEVHFQEVMDQPAGGSTVVPESQLVISRRVFKNNTSKYYINGKTSDFTTVTTLLKGKGVDLDHKRFLILQGEVESIAQMKPKAANEHDDGLLEYLEDIIGTSKYKTPIDEAAAETEQLNEVCLEKSTRVQHVEKERNNLEEKKNKAIAYIRDENELASKQSALYQIYVAECSDNLQVTDEAIAQIHEQLNEELQRHQGSEEEIKDLERQYKAGNKEYEKLEKGTQGILKEMAQLDKETVKIDEKKKFLTNKAKKLEKAFESSKLGIQDSATQAKNAEDDVARISAEIEELEQERQAEDEELARIRESLKGKTQGLSDQIAAKQQQLEPWNAKINEKQSSMAVAQSELDILHERESAGATAIAETEAKITTLKQQQDAKTAEIDECKTQRKSADKELQRLQKQVDQFAAQEPTLKSKISGARQKADEARASLSATQSQGNVLAGLTRLKESGRIDGFHGRLGNLGAIDQRFDVAISTACPSLDNLVVDTVEVGQQCIEYLRKNNLGRANFILLDRLPQRDLSQIQTPENVPRLFDLVKSKHDRFLPAFYSVMQNTLVAKDLEQANRIAYGAKRWRVVTLDGQLIDKSGTMSGGGTRVAKGGMSSKLSADVSRDQVAKLEVDRDAVEKEYSELQDSYRELQGQLQDLQNQIPRLDTKAQKLGLELDSIERNIADSQKRIQEIAAEQQPSKADKQQITALEKSIASMQKEVEKLQSQSASIEEEIQELQNKIMEVGGIKLRSQKTKVDGIKEEIDTRNEGLSAAEVAKSKAEKQGKKHEKANADASAELEKISADLEQVESDVNTQSRDTSEFRRQAEQAQQALEDRKEELQALKAQLDEQIAELNETRGAEVEMRNKLEENQKILVDNQKRLKYWEEKHSKLSLQNVSEEGEEHEPEPMPQLSRDELEDLDKESLKAAIASLEERTSSHVELTVLAEYRRRVEEHASRLEDLNTALTARDTAKKRTDDLRRLRLEGFMEGFSLISMRLKEMYQMITMGGNAELELVDSLDPFAEGILFSVMPPKKSWKNISNLSGGEKTLSSLALVFALHHYKPTPLYVMDEIDAALDFKNVSIVAAYIKERTKNAQFIVISLRNNMFELASRLVGVYKVNHMTKSVTVENKDYITAR</sequence>
<dbReference type="GO" id="GO:0016887">
    <property type="term" value="F:ATP hydrolysis activity"/>
    <property type="evidence" value="ECO:0007669"/>
    <property type="project" value="InterPro"/>
</dbReference>
<dbReference type="FunFam" id="3.40.50.300:FF:000481">
    <property type="entry name" value="Structural maintenance of chromosomes 4"/>
    <property type="match status" value="1"/>
</dbReference>
<gene>
    <name evidence="15" type="ORF">WHR41_08995</name>
</gene>
<evidence type="ECO:0000256" key="13">
    <source>
        <dbReference type="SAM" id="MobiDB-lite"/>
    </source>
</evidence>
<evidence type="ECO:0000313" key="16">
    <source>
        <dbReference type="Proteomes" id="UP000803884"/>
    </source>
</evidence>
<feature type="compositionally biased region" description="Polar residues" evidence="13">
    <location>
        <begin position="136"/>
        <end position="145"/>
    </location>
</feature>
<feature type="coiled-coil region" evidence="12">
    <location>
        <begin position="511"/>
        <end position="552"/>
    </location>
</feature>
<keyword evidence="6" id="KW-0067">ATP-binding</keyword>
<name>A0AB34KB22_9PEZI</name>
<dbReference type="SUPFAM" id="SSF75553">
    <property type="entry name" value="Smc hinge domain"/>
    <property type="match status" value="1"/>
</dbReference>
<evidence type="ECO:0000256" key="9">
    <source>
        <dbReference type="ARBA" id="ARBA00023242"/>
    </source>
</evidence>
<feature type="region of interest" description="Disordered" evidence="13">
    <location>
        <begin position="1"/>
        <end position="213"/>
    </location>
</feature>
<dbReference type="InterPro" id="IPR024704">
    <property type="entry name" value="SMC"/>
</dbReference>
<feature type="coiled-coil region" evidence="12">
    <location>
        <begin position="690"/>
        <end position="738"/>
    </location>
</feature>
<dbReference type="GO" id="GO:0000796">
    <property type="term" value="C:condensin complex"/>
    <property type="evidence" value="ECO:0007669"/>
    <property type="project" value="TreeGrafter"/>
</dbReference>
<evidence type="ECO:0000256" key="7">
    <source>
        <dbReference type="ARBA" id="ARBA00023054"/>
    </source>
</evidence>
<feature type="domain" description="SMC hinge" evidence="14">
    <location>
        <begin position="783"/>
        <end position="896"/>
    </location>
</feature>
<feature type="region of interest" description="Disordered" evidence="13">
    <location>
        <begin position="1091"/>
        <end position="1111"/>
    </location>
</feature>
<dbReference type="GO" id="GO:0051301">
    <property type="term" value="P:cell division"/>
    <property type="evidence" value="ECO:0007669"/>
    <property type="project" value="UniProtKB-KW"/>
</dbReference>
<keyword evidence="10" id="KW-0131">Cell cycle</keyword>
<dbReference type="Gene3D" id="1.10.287.1490">
    <property type="match status" value="1"/>
</dbReference>
<comment type="subcellular location">
    <subcellularLocation>
        <location evidence="1 11">Nucleus</location>
    </subcellularLocation>
</comment>
<evidence type="ECO:0000256" key="11">
    <source>
        <dbReference type="PIRNR" id="PIRNR005719"/>
    </source>
</evidence>
<keyword evidence="3" id="KW-0132">Cell division</keyword>
<dbReference type="InterPro" id="IPR027417">
    <property type="entry name" value="P-loop_NTPase"/>
</dbReference>
<dbReference type="GO" id="GO:0005524">
    <property type="term" value="F:ATP binding"/>
    <property type="evidence" value="ECO:0007669"/>
    <property type="project" value="UniProtKB-KW"/>
</dbReference>
<accession>A0AB34KB22</accession>
<dbReference type="Pfam" id="PF02463">
    <property type="entry name" value="SMC_N"/>
    <property type="match status" value="1"/>
</dbReference>
<comment type="caution">
    <text evidence="15">The sequence shown here is derived from an EMBL/GenBank/DDBJ whole genome shotgun (WGS) entry which is preliminary data.</text>
</comment>
<comment type="similarity">
    <text evidence="2">Belongs to the SMC family. SMC4 subfamily.</text>
</comment>
<evidence type="ECO:0000259" key="14">
    <source>
        <dbReference type="SMART" id="SM00968"/>
    </source>
</evidence>
<dbReference type="SMART" id="SM00968">
    <property type="entry name" value="SMC_hinge"/>
    <property type="match status" value="1"/>
</dbReference>